<evidence type="ECO:0000313" key="3">
    <source>
        <dbReference type="Proteomes" id="UP000005240"/>
    </source>
</evidence>
<evidence type="ECO:0000313" key="2">
    <source>
        <dbReference type="EnsemblFungi" id="PTTG_29153-t43_1-p1"/>
    </source>
</evidence>
<dbReference type="EnsemblFungi" id="PTTG_29153-t43_1">
    <property type="protein sequence ID" value="PTTG_29153-t43_1-p1"/>
    <property type="gene ID" value="PTTG_29153"/>
</dbReference>
<reference evidence="1" key="1">
    <citation type="submission" date="2009-11" db="EMBL/GenBank/DDBJ databases">
        <authorList>
            <consortium name="The Broad Institute Genome Sequencing Platform"/>
            <person name="Ward D."/>
            <person name="Feldgarden M."/>
            <person name="Earl A."/>
            <person name="Young S.K."/>
            <person name="Zeng Q."/>
            <person name="Koehrsen M."/>
            <person name="Alvarado L."/>
            <person name="Berlin A."/>
            <person name="Bochicchio J."/>
            <person name="Borenstein D."/>
            <person name="Chapman S.B."/>
            <person name="Chen Z."/>
            <person name="Engels R."/>
            <person name="Freedman E."/>
            <person name="Gellesch M."/>
            <person name="Goldberg J."/>
            <person name="Griggs A."/>
            <person name="Gujja S."/>
            <person name="Heilman E."/>
            <person name="Heiman D."/>
            <person name="Hepburn T."/>
            <person name="Howarth C."/>
            <person name="Jen D."/>
            <person name="Larson L."/>
            <person name="Lewis B."/>
            <person name="Mehta T."/>
            <person name="Park D."/>
            <person name="Pearson M."/>
            <person name="Roberts A."/>
            <person name="Saif S."/>
            <person name="Shea T."/>
            <person name="Shenoy N."/>
            <person name="Sisk P."/>
            <person name="Stolte C."/>
            <person name="Sykes S."/>
            <person name="Thomson T."/>
            <person name="Walk T."/>
            <person name="White J."/>
            <person name="Yandava C."/>
            <person name="Izard J."/>
            <person name="Baranova O.V."/>
            <person name="Blanton J.M."/>
            <person name="Tanner A.C."/>
            <person name="Dewhirst F.E."/>
            <person name="Haas B."/>
            <person name="Nusbaum C."/>
            <person name="Birren B."/>
        </authorList>
    </citation>
    <scope>NUCLEOTIDE SEQUENCE [LARGE SCALE GENOMIC DNA]</scope>
    <source>
        <strain evidence="1">1-1 BBBD Race 1</strain>
    </source>
</reference>
<reference evidence="2" key="4">
    <citation type="submission" date="2025-05" db="UniProtKB">
        <authorList>
            <consortium name="EnsemblFungi"/>
        </authorList>
    </citation>
    <scope>IDENTIFICATION</scope>
    <source>
        <strain evidence="2">isolate 1-1 / race 1 (BBBD)</strain>
    </source>
</reference>
<dbReference type="EMBL" id="ADAS02000216">
    <property type="protein sequence ID" value="OAV88083.1"/>
    <property type="molecule type" value="Genomic_DNA"/>
</dbReference>
<keyword evidence="3" id="KW-1185">Reference proteome</keyword>
<protein>
    <submittedName>
        <fullName evidence="1 2">Uncharacterized protein</fullName>
    </submittedName>
</protein>
<dbReference type="Proteomes" id="UP000005240">
    <property type="component" value="Unassembled WGS sequence"/>
</dbReference>
<reference evidence="1" key="2">
    <citation type="submission" date="2016-05" db="EMBL/GenBank/DDBJ databases">
        <title>Comparative analysis highlights variable genome content of wheat rusts and divergence of the mating loci.</title>
        <authorList>
            <person name="Cuomo C.A."/>
            <person name="Bakkeren G."/>
            <person name="Szabo L."/>
            <person name="Khalil H."/>
            <person name="Joly D."/>
            <person name="Goldberg J."/>
            <person name="Young S."/>
            <person name="Zeng Q."/>
            <person name="Fellers J."/>
        </authorList>
    </citation>
    <scope>NUCLEOTIDE SEQUENCE [LARGE SCALE GENOMIC DNA]</scope>
    <source>
        <strain evidence="1">1-1 BBBD Race 1</strain>
    </source>
</reference>
<gene>
    <name evidence="1" type="ORF">PTTG_29153</name>
</gene>
<dbReference type="AlphaFoldDB" id="A0A180G862"/>
<reference evidence="2 3" key="3">
    <citation type="journal article" date="2017" name="G3 (Bethesda)">
        <title>Comparative analysis highlights variable genome content of wheat rusts and divergence of the mating loci.</title>
        <authorList>
            <person name="Cuomo C.A."/>
            <person name="Bakkeren G."/>
            <person name="Khalil H.B."/>
            <person name="Panwar V."/>
            <person name="Joly D."/>
            <person name="Linning R."/>
            <person name="Sakthikumar S."/>
            <person name="Song X."/>
            <person name="Adiconis X."/>
            <person name="Fan L."/>
            <person name="Goldberg J.M."/>
            <person name="Levin J.Z."/>
            <person name="Young S."/>
            <person name="Zeng Q."/>
            <person name="Anikster Y."/>
            <person name="Bruce M."/>
            <person name="Wang M."/>
            <person name="Yin C."/>
            <person name="McCallum B."/>
            <person name="Szabo L.J."/>
            <person name="Hulbert S."/>
            <person name="Chen X."/>
            <person name="Fellers J.P."/>
        </authorList>
    </citation>
    <scope>NUCLEOTIDE SEQUENCE</scope>
    <source>
        <strain evidence="3">Isolate 1-1 / race 1 (BBBD)</strain>
        <strain evidence="2">isolate 1-1 / race 1 (BBBD)</strain>
    </source>
</reference>
<dbReference type="VEuPathDB" id="FungiDB:PTTG_29153"/>
<sequence length="351" mass="39617">MPRPAVKLGGSFFQFPTETRPPETHIWHPNISLSARNSNRTARQIMISRFLVVALGCSITHVWGMYRSPTEAITPISTAWIDENGLVERFPYMRLQLSGQDLQVQYSMTEPTGAGDDIRKRHLKFHDVITALDAGDSAARAAAKLLRHLSNRRSSPGILVGANWNQHWAILNADGVDLTTPAATPEIMNRINEVCTKQLDDQPAILLLPFEHSVHIQYPSNEQPGTKLRGRLLTGKLVDALKKTDSHSQNPASSQITSAATLNSERFDHRLWDHFHLSAPHWSHRNPDMKFEELDDHMVGVIRQKCENQLKIILPELPVYYGTRIPELVQPKLTLSEWLLRKFCLASLTVA</sequence>
<proteinExistence type="predicted"/>
<name>A0A180G862_PUCT1</name>
<accession>A0A180G862</accession>
<organism evidence="1">
    <name type="scientific">Puccinia triticina (isolate 1-1 / race 1 (BBBD))</name>
    <name type="common">Brown leaf rust fungus</name>
    <dbReference type="NCBI Taxonomy" id="630390"/>
    <lineage>
        <taxon>Eukaryota</taxon>
        <taxon>Fungi</taxon>
        <taxon>Dikarya</taxon>
        <taxon>Basidiomycota</taxon>
        <taxon>Pucciniomycotina</taxon>
        <taxon>Pucciniomycetes</taxon>
        <taxon>Pucciniales</taxon>
        <taxon>Pucciniaceae</taxon>
        <taxon>Puccinia</taxon>
    </lineage>
</organism>
<evidence type="ECO:0000313" key="1">
    <source>
        <dbReference type="EMBL" id="OAV88083.1"/>
    </source>
</evidence>